<dbReference type="PANTHER" id="PTHR14513:SF0">
    <property type="entry name" value="PROTECTION OF TELOMERES PROTEIN 1"/>
    <property type="match status" value="1"/>
</dbReference>
<sequence>MQLPNGFTAIKDATSEGQSVNLIGILVAYDGPKSSKGLDHVLSFTIQDDFADASTSIYSSINGRMFKPPNKFPKISGLGDIIILRNAKLKQWNGRMECIGDRQFTHMTVFPSNMIPVPELSHAFQAGSQKLPCDSSWGASQPTIPEQMAVIHLKHASSGSGQQIRQHVATAAFNTQTGKRDYLIKDLQFNTFANIRAQVVNIYHYHGQVDLKVTDYTPNESMFYYADPEKEDSFHVADRHWKGPYGYLTLSVTLYEENANWAREHLAIGDYVFIRNMRVKLSARGKLEGVVHQDKVNKSQVDIRSVKSASEIAEIDNRRREYESKRGGGVTAFEKIQSEAKKPSAKTSHDKKLAKRERQRVEKEAEQQEIEKKAREWEASRSGVNTNIRCAHVDMKSSTISEIIHNPHLRVRTLEKCNDYELPFVNCRYRSRVRVIDVFPPKLELFAHSLNDPNWTKRSGKQHADNTCPKERWEWGFVLLLEDAEVPRGGVSEKLRVVVNNSSAQYLLKLNAQDLKNNPKVLRQLEQKLFLLWGNLMELKTELRAKGSDLPLPPGDNRLQNKPFDTCIEEYGCEVPVTEDHPFGYQRMHNLALTTIMD</sequence>
<dbReference type="GO" id="GO:0016233">
    <property type="term" value="P:telomere capping"/>
    <property type="evidence" value="ECO:0007669"/>
    <property type="project" value="TreeGrafter"/>
</dbReference>
<keyword evidence="7" id="KW-0238">DNA-binding</keyword>
<evidence type="ECO:0000313" key="12">
    <source>
        <dbReference type="Proteomes" id="UP000053841"/>
    </source>
</evidence>
<dbReference type="AlphaFoldDB" id="W6XX34"/>
<evidence type="ECO:0000256" key="4">
    <source>
        <dbReference type="ARBA" id="ARBA00015253"/>
    </source>
</evidence>
<gene>
    <name evidence="11" type="ORF">COCCADRAFT_105604</name>
</gene>
<dbReference type="GeneID" id="19143240"/>
<dbReference type="Proteomes" id="UP000053841">
    <property type="component" value="Unassembled WGS sequence"/>
</dbReference>
<evidence type="ECO:0000256" key="2">
    <source>
        <dbReference type="ARBA" id="ARBA00004574"/>
    </source>
</evidence>
<dbReference type="InterPro" id="IPR032042">
    <property type="entry name" value="POT1PC"/>
</dbReference>
<organism evidence="11 12">
    <name type="scientific">Cochliobolus carbonum (strain 26-R-13)</name>
    <name type="common">Maize leaf spot fungus</name>
    <name type="synonym">Bipolaris zeicola</name>
    <dbReference type="NCBI Taxonomy" id="930089"/>
    <lineage>
        <taxon>Eukaryota</taxon>
        <taxon>Fungi</taxon>
        <taxon>Dikarya</taxon>
        <taxon>Ascomycota</taxon>
        <taxon>Pezizomycotina</taxon>
        <taxon>Dothideomycetes</taxon>
        <taxon>Pleosporomycetidae</taxon>
        <taxon>Pleosporales</taxon>
        <taxon>Pleosporineae</taxon>
        <taxon>Pleosporaceae</taxon>
        <taxon>Bipolaris</taxon>
    </lineage>
</organism>
<dbReference type="GO" id="GO:0010521">
    <property type="term" value="F:telomerase inhibitor activity"/>
    <property type="evidence" value="ECO:0007669"/>
    <property type="project" value="TreeGrafter"/>
</dbReference>
<reference evidence="11 12" key="1">
    <citation type="journal article" date="2013" name="PLoS Genet.">
        <title>Comparative genome structure, secondary metabolite, and effector coding capacity across Cochliobolus pathogens.</title>
        <authorList>
            <person name="Condon B.J."/>
            <person name="Leng Y."/>
            <person name="Wu D."/>
            <person name="Bushley K.E."/>
            <person name="Ohm R.A."/>
            <person name="Otillar R."/>
            <person name="Martin J."/>
            <person name="Schackwitz W."/>
            <person name="Grimwood J."/>
            <person name="MohdZainudin N."/>
            <person name="Xue C."/>
            <person name="Wang R."/>
            <person name="Manning V.A."/>
            <person name="Dhillon B."/>
            <person name="Tu Z.J."/>
            <person name="Steffenson B.J."/>
            <person name="Salamov A."/>
            <person name="Sun H."/>
            <person name="Lowry S."/>
            <person name="LaButti K."/>
            <person name="Han J."/>
            <person name="Copeland A."/>
            <person name="Lindquist E."/>
            <person name="Barry K."/>
            <person name="Schmutz J."/>
            <person name="Baker S.E."/>
            <person name="Ciuffetti L.M."/>
            <person name="Grigoriev I.V."/>
            <person name="Zhong S."/>
            <person name="Turgeon B.G."/>
        </authorList>
    </citation>
    <scope>NUCLEOTIDE SEQUENCE [LARGE SCALE GENOMIC DNA]</scope>
    <source>
        <strain evidence="11 12">26-R-13</strain>
    </source>
</reference>
<feature type="domain" description="Telomeric single stranded DNA binding POT1/Cdc13" evidence="10">
    <location>
        <begin position="7"/>
        <end position="139"/>
    </location>
</feature>
<accession>W6XX34</accession>
<comment type="subcellular location">
    <subcellularLocation>
        <location evidence="2">Chromosome</location>
        <location evidence="2">Telomere</location>
    </subcellularLocation>
    <subcellularLocation>
        <location evidence="1">Nucleus</location>
    </subcellularLocation>
</comment>
<dbReference type="InterPro" id="IPR028389">
    <property type="entry name" value="POT1"/>
</dbReference>
<dbReference type="Pfam" id="PF02765">
    <property type="entry name" value="POT1"/>
    <property type="match status" value="1"/>
</dbReference>
<name>W6XX34_COCC2</name>
<dbReference type="Pfam" id="PF16686">
    <property type="entry name" value="POT1PC"/>
    <property type="match status" value="1"/>
</dbReference>
<dbReference type="Gene3D" id="2.40.50.140">
    <property type="entry name" value="Nucleic acid-binding proteins"/>
    <property type="match status" value="2"/>
</dbReference>
<evidence type="ECO:0000256" key="1">
    <source>
        <dbReference type="ARBA" id="ARBA00004123"/>
    </source>
</evidence>
<comment type="similarity">
    <text evidence="3">Belongs to the telombin family.</text>
</comment>
<dbReference type="HOGENOM" id="CLU_016663_1_0_1"/>
<dbReference type="InterPro" id="IPR012340">
    <property type="entry name" value="NA-bd_OB-fold"/>
</dbReference>
<feature type="compositionally biased region" description="Basic and acidic residues" evidence="9">
    <location>
        <begin position="336"/>
        <end position="351"/>
    </location>
</feature>
<dbReference type="OrthoDB" id="2186770at2759"/>
<evidence type="ECO:0000256" key="3">
    <source>
        <dbReference type="ARBA" id="ARBA00008442"/>
    </source>
</evidence>
<dbReference type="PANTHER" id="PTHR14513">
    <property type="entry name" value="PROTECTION OF TELOMERES 1"/>
    <property type="match status" value="1"/>
</dbReference>
<dbReference type="eggNOG" id="KOG4757">
    <property type="taxonomic scope" value="Eukaryota"/>
</dbReference>
<dbReference type="GO" id="GO:0000783">
    <property type="term" value="C:nuclear telomere cap complex"/>
    <property type="evidence" value="ECO:0007669"/>
    <property type="project" value="TreeGrafter"/>
</dbReference>
<evidence type="ECO:0000256" key="6">
    <source>
        <dbReference type="ARBA" id="ARBA00022895"/>
    </source>
</evidence>
<dbReference type="GO" id="GO:0032210">
    <property type="term" value="P:regulation of telomere maintenance via telomerase"/>
    <property type="evidence" value="ECO:0007669"/>
    <property type="project" value="TreeGrafter"/>
</dbReference>
<keyword evidence="6" id="KW-0779">Telomere</keyword>
<dbReference type="FunFam" id="2.40.50.140:FF:000303">
    <property type="entry name" value="Protection of telomeres protein 1"/>
    <property type="match status" value="1"/>
</dbReference>
<evidence type="ECO:0000256" key="9">
    <source>
        <dbReference type="SAM" id="MobiDB-lite"/>
    </source>
</evidence>
<dbReference type="GO" id="GO:0098505">
    <property type="term" value="F:G-rich strand telomeric DNA binding"/>
    <property type="evidence" value="ECO:0007669"/>
    <property type="project" value="TreeGrafter"/>
</dbReference>
<evidence type="ECO:0000259" key="10">
    <source>
        <dbReference type="SMART" id="SM00976"/>
    </source>
</evidence>
<evidence type="ECO:0000256" key="8">
    <source>
        <dbReference type="ARBA" id="ARBA00023242"/>
    </source>
</evidence>
<feature type="compositionally biased region" description="Basic and acidic residues" evidence="9">
    <location>
        <begin position="359"/>
        <end position="378"/>
    </location>
</feature>
<proteinExistence type="inferred from homology"/>
<dbReference type="RefSeq" id="XP_007715907.1">
    <property type="nucleotide sequence ID" value="XM_007717717.1"/>
</dbReference>
<evidence type="ECO:0000313" key="11">
    <source>
        <dbReference type="EMBL" id="EUC29790.1"/>
    </source>
</evidence>
<keyword evidence="12" id="KW-1185">Reference proteome</keyword>
<evidence type="ECO:0000256" key="5">
    <source>
        <dbReference type="ARBA" id="ARBA00022454"/>
    </source>
</evidence>
<feature type="region of interest" description="Disordered" evidence="9">
    <location>
        <begin position="334"/>
        <end position="378"/>
    </location>
</feature>
<keyword evidence="5" id="KW-0158">Chromosome</keyword>
<protein>
    <recommendedName>
        <fullName evidence="4">Protection of telomeres protein 1</fullName>
    </recommendedName>
</protein>
<evidence type="ECO:0000256" key="7">
    <source>
        <dbReference type="ARBA" id="ARBA00023125"/>
    </source>
</evidence>
<dbReference type="STRING" id="930089.W6XX34"/>
<dbReference type="KEGG" id="bze:COCCADRAFT_105604"/>
<dbReference type="EMBL" id="KI964729">
    <property type="protein sequence ID" value="EUC29790.1"/>
    <property type="molecule type" value="Genomic_DNA"/>
</dbReference>
<dbReference type="InterPro" id="IPR011564">
    <property type="entry name" value="Telomer_end-bd_POT1/Cdc13"/>
</dbReference>
<keyword evidence="8" id="KW-0539">Nucleus</keyword>
<dbReference type="SUPFAM" id="SSF50249">
    <property type="entry name" value="Nucleic acid-binding proteins"/>
    <property type="match status" value="2"/>
</dbReference>
<dbReference type="SMART" id="SM00976">
    <property type="entry name" value="Telo_bind"/>
    <property type="match status" value="1"/>
</dbReference>